<accession>A0A8J3QXD1</accession>
<evidence type="ECO:0000313" key="3">
    <source>
        <dbReference type="Proteomes" id="UP000642748"/>
    </source>
</evidence>
<dbReference type="AlphaFoldDB" id="A0A8J3QXD1"/>
<proteinExistence type="predicted"/>
<keyword evidence="1" id="KW-0472">Membrane</keyword>
<evidence type="ECO:0000256" key="1">
    <source>
        <dbReference type="SAM" id="Phobius"/>
    </source>
</evidence>
<dbReference type="RefSeq" id="WP_203921121.1">
    <property type="nucleotide sequence ID" value="NZ_BONZ01000056.1"/>
</dbReference>
<keyword evidence="1" id="KW-1133">Transmembrane helix</keyword>
<protein>
    <submittedName>
        <fullName evidence="2">Uncharacterized protein</fullName>
    </submittedName>
</protein>
<dbReference type="EMBL" id="BONZ01000056">
    <property type="protein sequence ID" value="GIH17558.1"/>
    <property type="molecule type" value="Genomic_DNA"/>
</dbReference>
<keyword evidence="3" id="KW-1185">Reference proteome</keyword>
<reference evidence="2" key="1">
    <citation type="submission" date="2021-01" db="EMBL/GenBank/DDBJ databases">
        <title>Whole genome shotgun sequence of Rugosimonospora africana NBRC 104875.</title>
        <authorList>
            <person name="Komaki H."/>
            <person name="Tamura T."/>
        </authorList>
    </citation>
    <scope>NUCLEOTIDE SEQUENCE</scope>
    <source>
        <strain evidence="2">NBRC 104875</strain>
    </source>
</reference>
<feature type="transmembrane region" description="Helical" evidence="1">
    <location>
        <begin position="33"/>
        <end position="52"/>
    </location>
</feature>
<organism evidence="2 3">
    <name type="scientific">Rugosimonospora africana</name>
    <dbReference type="NCBI Taxonomy" id="556532"/>
    <lineage>
        <taxon>Bacteria</taxon>
        <taxon>Bacillati</taxon>
        <taxon>Actinomycetota</taxon>
        <taxon>Actinomycetes</taxon>
        <taxon>Micromonosporales</taxon>
        <taxon>Micromonosporaceae</taxon>
        <taxon>Rugosimonospora</taxon>
    </lineage>
</organism>
<sequence>MDDEPFLIDLSAPAIPGYGQSPGDDPRIKRRRYLWAAGLVALAAFAAVWIPLHENPPTAVSIGFPPTIEGIPLSSGGPVEISGNATTRQAWYRFPLTNAGDSPIQVERIYAPVPGLVLLHSDPAHASIAARQSQTVTLTFAVSDCPDVLMQEDQRTLRVVVATDLGPVEWQVSLAALLPDRQWQVDIASAACSG</sequence>
<keyword evidence="1" id="KW-0812">Transmembrane</keyword>
<name>A0A8J3QXD1_9ACTN</name>
<gene>
    <name evidence="2" type="ORF">Raf01_57300</name>
</gene>
<comment type="caution">
    <text evidence="2">The sequence shown here is derived from an EMBL/GenBank/DDBJ whole genome shotgun (WGS) entry which is preliminary data.</text>
</comment>
<dbReference type="Proteomes" id="UP000642748">
    <property type="component" value="Unassembled WGS sequence"/>
</dbReference>
<evidence type="ECO:0000313" key="2">
    <source>
        <dbReference type="EMBL" id="GIH17558.1"/>
    </source>
</evidence>